<evidence type="ECO:0000313" key="2">
    <source>
        <dbReference type="EMBL" id="MDU0325446.1"/>
    </source>
</evidence>
<reference evidence="2 3" key="1">
    <citation type="submission" date="2023-09" db="EMBL/GenBank/DDBJ databases">
        <title>Microbacterium fusihabitans sp. nov., Microbacterium phycihabitans sp. nov., and Microbacterium cervinum sp. nov., isolated from dried seaweeds of beach.</title>
        <authorList>
            <person name="Lee S.D."/>
        </authorList>
    </citation>
    <scope>NUCLEOTIDE SEQUENCE [LARGE SCALE GENOMIC DNA]</scope>
    <source>
        <strain evidence="2 3">KSW2-21</strain>
    </source>
</reference>
<keyword evidence="1" id="KW-0472">Membrane</keyword>
<feature type="transmembrane region" description="Helical" evidence="1">
    <location>
        <begin position="149"/>
        <end position="170"/>
    </location>
</feature>
<feature type="transmembrane region" description="Helical" evidence="1">
    <location>
        <begin position="32"/>
        <end position="54"/>
    </location>
</feature>
<feature type="transmembrane region" description="Helical" evidence="1">
    <location>
        <begin position="101"/>
        <end position="119"/>
    </location>
</feature>
<proteinExistence type="predicted"/>
<keyword evidence="1" id="KW-0812">Transmembrane</keyword>
<name>A0ABU3RRC5_9MICO</name>
<feature type="transmembrane region" description="Helical" evidence="1">
    <location>
        <begin position="126"/>
        <end position="143"/>
    </location>
</feature>
<keyword evidence="1" id="KW-1133">Transmembrane helix</keyword>
<comment type="caution">
    <text evidence="2">The sequence shown here is derived from an EMBL/GenBank/DDBJ whole genome shotgun (WGS) entry which is preliminary data.</text>
</comment>
<dbReference type="EMBL" id="JAWDIU010000001">
    <property type="protein sequence ID" value="MDU0325446.1"/>
    <property type="molecule type" value="Genomic_DNA"/>
</dbReference>
<protein>
    <submittedName>
        <fullName evidence="2">Uncharacterized protein</fullName>
    </submittedName>
</protein>
<sequence length="344" mass="37182">MTVRSILSVIGLAFTAYLAARGLIWTSPDTVVRGWLLVGALFLYLPVTWLWIFAIGARDPRADDSSNTPARLPGWGVALALIVAVLVSNAPFLAVTAEGRAQPFVTWVIGGIGALMTIVMVRRRPVVAWTGMAILAVSTSLWLGPLEALSLGLVGSIVWVSAAQLVMIALDRAARDAEHLAELQQAASAWQASQSGRQRERRIHVQRALQAAGPILARTIENGGNLRSADKEAARRAEASLRDELRGNRLLDDVVRSEIDAARRRGAIVNLFDEGGLEGIPSVDLDAIRAELAGVLREAVSDRVIIRTSPHHEIAVTVVGRSNADQAGGDDDHVDLWHEIRRPR</sequence>
<organism evidence="2 3">
    <name type="scientific">Microbacterium algihabitans</name>
    <dbReference type="NCBI Taxonomy" id="3075992"/>
    <lineage>
        <taxon>Bacteria</taxon>
        <taxon>Bacillati</taxon>
        <taxon>Actinomycetota</taxon>
        <taxon>Actinomycetes</taxon>
        <taxon>Micrococcales</taxon>
        <taxon>Microbacteriaceae</taxon>
        <taxon>Microbacterium</taxon>
    </lineage>
</organism>
<dbReference type="Proteomes" id="UP001256673">
    <property type="component" value="Unassembled WGS sequence"/>
</dbReference>
<keyword evidence="3" id="KW-1185">Reference proteome</keyword>
<evidence type="ECO:0000256" key="1">
    <source>
        <dbReference type="SAM" id="Phobius"/>
    </source>
</evidence>
<dbReference type="RefSeq" id="WP_154096047.1">
    <property type="nucleotide sequence ID" value="NZ_JAWDIU010000001.1"/>
</dbReference>
<evidence type="ECO:0000313" key="3">
    <source>
        <dbReference type="Proteomes" id="UP001256673"/>
    </source>
</evidence>
<gene>
    <name evidence="2" type="ORF">RWH43_01630</name>
</gene>
<accession>A0ABU3RRC5</accession>
<feature type="transmembrane region" description="Helical" evidence="1">
    <location>
        <begin position="75"/>
        <end position="95"/>
    </location>
</feature>